<evidence type="ECO:0000256" key="1">
    <source>
        <dbReference type="SAM" id="Phobius"/>
    </source>
</evidence>
<dbReference type="OrthoDB" id="794187at2"/>
<dbReference type="Proteomes" id="UP000307244">
    <property type="component" value="Unassembled WGS sequence"/>
</dbReference>
<protein>
    <recommendedName>
        <fullName evidence="4">Prepilin-type N-terminal cleavage/methylation domain-containing protein</fullName>
    </recommendedName>
</protein>
<sequence>MKLNKKLPAFTIMEVTISMLVAGIAIAIAFTAFRIVSGSYSGFTKKQEKVAALTTLDKVLKQDFLKADSIVRTEDGLVLKVKEGLITYQFDDQYLVRDQLSLRQDTFKMPVHELVLSFEKRVSEAGDRVDQLSFKTEADGDLIPLQYQKIYSAKDLFQ</sequence>
<comment type="caution">
    <text evidence="2">The sequence shown here is derived from an EMBL/GenBank/DDBJ whole genome shotgun (WGS) entry which is preliminary data.</text>
</comment>
<keyword evidence="1" id="KW-0812">Transmembrane</keyword>
<reference evidence="2 3" key="1">
    <citation type="submission" date="2019-04" db="EMBL/GenBank/DDBJ databases">
        <title>Pedobacter sp. RP-3-15 sp. nov., isolated from Arctic soil.</title>
        <authorList>
            <person name="Dahal R.H."/>
            <person name="Kim D.-U."/>
        </authorList>
    </citation>
    <scope>NUCLEOTIDE SEQUENCE [LARGE SCALE GENOMIC DNA]</scope>
    <source>
        <strain evidence="2 3">RP-3-15</strain>
    </source>
</reference>
<evidence type="ECO:0000313" key="3">
    <source>
        <dbReference type="Proteomes" id="UP000307244"/>
    </source>
</evidence>
<dbReference type="EMBL" id="SWBQ01000001">
    <property type="protein sequence ID" value="TKC09085.1"/>
    <property type="molecule type" value="Genomic_DNA"/>
</dbReference>
<dbReference type="AlphaFoldDB" id="A0A4U1CQI2"/>
<keyword evidence="1" id="KW-1133">Transmembrane helix</keyword>
<dbReference type="RefSeq" id="WP_136834500.1">
    <property type="nucleotide sequence ID" value="NZ_SWBQ01000001.1"/>
</dbReference>
<evidence type="ECO:0000313" key="2">
    <source>
        <dbReference type="EMBL" id="TKC09085.1"/>
    </source>
</evidence>
<feature type="transmembrane region" description="Helical" evidence="1">
    <location>
        <begin position="12"/>
        <end position="36"/>
    </location>
</feature>
<proteinExistence type="predicted"/>
<evidence type="ECO:0008006" key="4">
    <source>
        <dbReference type="Google" id="ProtNLM"/>
    </source>
</evidence>
<gene>
    <name evidence="2" type="ORF">FA047_03035</name>
</gene>
<organism evidence="2 3">
    <name type="scientific">Pedobacter frigoris</name>
    <dbReference type="NCBI Taxonomy" id="2571272"/>
    <lineage>
        <taxon>Bacteria</taxon>
        <taxon>Pseudomonadati</taxon>
        <taxon>Bacteroidota</taxon>
        <taxon>Sphingobacteriia</taxon>
        <taxon>Sphingobacteriales</taxon>
        <taxon>Sphingobacteriaceae</taxon>
        <taxon>Pedobacter</taxon>
    </lineage>
</organism>
<name>A0A4U1CQI2_9SPHI</name>
<keyword evidence="1" id="KW-0472">Membrane</keyword>
<accession>A0A4U1CQI2</accession>
<keyword evidence="3" id="KW-1185">Reference proteome</keyword>